<feature type="compositionally biased region" description="Polar residues" evidence="4">
    <location>
        <begin position="1"/>
        <end position="13"/>
    </location>
</feature>
<accession>A0A5A8CUK1</accession>
<feature type="region of interest" description="Disordered" evidence="4">
    <location>
        <begin position="1246"/>
        <end position="1272"/>
    </location>
</feature>
<dbReference type="InterPro" id="IPR004088">
    <property type="entry name" value="KH_dom_type_1"/>
</dbReference>
<keyword evidence="1" id="KW-0677">Repeat</keyword>
<feature type="domain" description="K Homology" evidence="5">
    <location>
        <begin position="1556"/>
        <end position="1622"/>
    </location>
</feature>
<feature type="compositionally biased region" description="Low complexity" evidence="4">
    <location>
        <begin position="1854"/>
        <end position="1872"/>
    </location>
</feature>
<dbReference type="PROSITE" id="PS50084">
    <property type="entry name" value="KH_TYPE_1"/>
    <property type="match status" value="10"/>
</dbReference>
<feature type="compositionally biased region" description="Polar residues" evidence="4">
    <location>
        <begin position="1785"/>
        <end position="1796"/>
    </location>
</feature>
<proteinExistence type="predicted"/>
<protein>
    <recommendedName>
        <fullName evidence="5">K Homology domain-containing protein</fullName>
    </recommendedName>
</protein>
<feature type="compositionally biased region" description="Gly residues" evidence="4">
    <location>
        <begin position="1646"/>
        <end position="1655"/>
    </location>
</feature>
<dbReference type="EMBL" id="VLTN01000005">
    <property type="protein sequence ID" value="KAA0155860.1"/>
    <property type="molecule type" value="Genomic_DNA"/>
</dbReference>
<feature type="compositionally biased region" description="Low complexity" evidence="4">
    <location>
        <begin position="1130"/>
        <end position="1139"/>
    </location>
</feature>
<feature type="compositionally biased region" description="Low complexity" evidence="4">
    <location>
        <begin position="783"/>
        <end position="794"/>
    </location>
</feature>
<feature type="compositionally biased region" description="Basic and acidic residues" evidence="4">
    <location>
        <begin position="224"/>
        <end position="247"/>
    </location>
</feature>
<keyword evidence="7" id="KW-1185">Reference proteome</keyword>
<sequence length="1930" mass="197874">MASADSSFFSTGPLSGPADGLDTMSPDAAASDRVSVADALRRRRTELIDKRRALIDRNKGIRAEIDAIVRRMPRRPDASIERYEDWLEDLEEQRTTTTMSLNAEKQLIREMDQIRMRMRTVGDYNELEAQVQTLKDERDGISKALDALSAELDDCSAGLGNAMLLDRLLEARGDISGISADDIASKTIPIEPAAVPRIIGPKGSTRKRVESRFGVVLDIEDPARDAARGRGDSGRGRRGRPGSDKAADAAPAATTPSVLIRGLADDIGAATEYVLDLCATDTASVDVPRGVLNLLLHDSGALIREVEAEHVVRLNLSRGGSAPSRRRGASGARKGAADAGDASSKSASVEAEGRMPRVRAALKAIQQLKAIAKSLPMPMTVVLDVIGPAGSRVRKVQDECNVVVESYRPEDAASALAGASKGAESATGVTVFGRDPAAVARGVAAVRDLVEEFRRVETVLRLESSFAMFLLRHGAANIAKFRSKVPDADLDIGDRIKPDVLARAVKLAAQAAAADGDDDDDEAEDSDSNSDDEEDEAASLFLPAAADGVRLPSRTFTLRARRTLGEEAKAALLELYQEFQEGRRRVIVPAAAARAIVRGGGAEIKKLRSACPKGVALNVAFAPEPASKDSRRGGDRRGGRDEPDDAVIPPPGKAVIVLRVDTVPPPKGGKGGKRARKGAAKDAADDDEAADAAAAAAADEAGDKADAPKSDADRLTEAEAMVREAVASFREASITVPDHAVPAILGRGGAVISKLQSDSGASITLERGPALKTAGASADDDSNGAAADAASASGRGRGSGGGKGRGDAGKRRRRPQRRAYGPSTVHVSGLDDAVTKAVAAIEKIMESQQSEEVPGADDPDVRAAIIGTKGANIRSLQSESGSRIDIDSARGVFLVIGTSEQVAKGAAALREAMDTYRKTHASLNVGPDMALSVIGKGGAGVKAIEEEFAVHVNVNQSSGQVTVRAESEEALQAAVAHIREQTGMDKPQVEVAYDRSKADRVLPMVFGRGGASLRKLQDTHSVVVAVDRVKGLLLVRGEEDAIAAAAAELTQTVKDGSKTVIEFSVPASAVSAIVGAGGSTIQSLQRLTRTSIDLRRGATAAGGSDGRPGVPASRGRTGGRSGGRTGGRSRGSAAAADPTAARVTIRGATAAAKAAEAAIRAIADGKAQAVLPLLPAMAECLLGAERAVLERLSASGVRCTMRGWSARRSAAPAPAAPTNSLLVSSLWGTASGAGMAAAGASADAAAAASAPAAEPRAKSEEEDDEDEDESEGPRLVLCVLAAADAERLGDAQASIEFALSHKFASQMARVPCPPGVLEAIMRDANTAPQRRGPGPAPTEAVSRLSADSLAARHGLASVWVNHAVGHAVLCGPEAAVAAARAEVQAVAAAHAALRGVVPLPLELIPAIVGRGGARIMELEKETGCRLQVLKPGDDRAAADTEAMAVLAENKAVIRVVGKSAEEAMAAVESLAAEVARIGSLRRSVPIPAGGAGAVVGRGGETIRGIIAETGAGLRVSEDRTHVMVSADTAEAVERAHEMIKEALEAAGVSADGAPGAEAEVVIECSRSSAVAVIGRGGETVRRIQADNPGARIDIQADDGIVRVHGSAAAVEAAEAAVREVINQSEDAQRERRAARDAADEEHAEGGAAGAAAGGEGRSRRHGRNAGGAGGQPAPPTQADIDAEEERAAAARAATIPEVPLGAGPDYLQRMRERQQAEARSRKARGGGSRAHAATRTHSHANARAGAPPGSDDAAQAKARADKARVAAEAAPKDRRTAADDVLSLLQATSAEPQASTPVRRAPAAPAPRGPPPGLGFTPQSSAAVSRTAGAGPEAAALRRPPPGLVSPPAPLPAATPARVPAKAAARAPAPAAPADEIDPLAFLGLSTGSTPTLASRAAPASGTSAATSRTTAVASSSAGTMSAGGVTIRF</sequence>
<evidence type="ECO:0000256" key="2">
    <source>
        <dbReference type="PROSITE-ProRule" id="PRU00117"/>
    </source>
</evidence>
<feature type="compositionally biased region" description="Basic and acidic residues" evidence="4">
    <location>
        <begin position="701"/>
        <end position="711"/>
    </location>
</feature>
<dbReference type="Proteomes" id="UP000323011">
    <property type="component" value="Unassembled WGS sequence"/>
</dbReference>
<dbReference type="CDD" id="cd02393">
    <property type="entry name" value="KH-I_PNPase"/>
    <property type="match status" value="1"/>
</dbReference>
<dbReference type="CDD" id="cd00105">
    <property type="entry name" value="KH-I"/>
    <property type="match status" value="3"/>
</dbReference>
<dbReference type="Pfam" id="PF00013">
    <property type="entry name" value="KH_1"/>
    <property type="match status" value="7"/>
</dbReference>
<feature type="region of interest" description="Disordered" evidence="4">
    <location>
        <begin position="773"/>
        <end position="826"/>
    </location>
</feature>
<evidence type="ECO:0000256" key="3">
    <source>
        <dbReference type="SAM" id="Coils"/>
    </source>
</evidence>
<feature type="domain" description="K Homology" evidence="5">
    <location>
        <begin position="1478"/>
        <end position="1544"/>
    </location>
</feature>
<dbReference type="Gene3D" id="3.30.1370.10">
    <property type="entry name" value="K Homology domain, type 1"/>
    <property type="match status" value="8"/>
</dbReference>
<feature type="region of interest" description="Disordered" evidence="4">
    <location>
        <begin position="224"/>
        <end position="251"/>
    </location>
</feature>
<feature type="region of interest" description="Disordered" evidence="4">
    <location>
        <begin position="512"/>
        <end position="536"/>
    </location>
</feature>
<feature type="region of interest" description="Disordered" evidence="4">
    <location>
        <begin position="622"/>
        <end position="711"/>
    </location>
</feature>
<feature type="region of interest" description="Disordered" evidence="4">
    <location>
        <begin position="1"/>
        <end position="32"/>
    </location>
</feature>
<feature type="compositionally biased region" description="Pro residues" evidence="4">
    <location>
        <begin position="1839"/>
        <end position="1853"/>
    </location>
</feature>
<feature type="compositionally biased region" description="Basic and acidic residues" evidence="4">
    <location>
        <begin position="1626"/>
        <end position="1637"/>
    </location>
</feature>
<feature type="compositionally biased region" description="Gly residues" evidence="4">
    <location>
        <begin position="1116"/>
        <end position="1129"/>
    </location>
</feature>
<evidence type="ECO:0000313" key="6">
    <source>
        <dbReference type="EMBL" id="KAA0155860.1"/>
    </source>
</evidence>
<evidence type="ECO:0000259" key="5">
    <source>
        <dbReference type="SMART" id="SM00322"/>
    </source>
</evidence>
<dbReference type="SUPFAM" id="SSF54791">
    <property type="entry name" value="Eukaryotic type KH-domain (KH-domain type I)"/>
    <property type="match status" value="9"/>
</dbReference>
<evidence type="ECO:0000313" key="7">
    <source>
        <dbReference type="Proteomes" id="UP000323011"/>
    </source>
</evidence>
<organism evidence="6 7">
    <name type="scientific">Cafeteria roenbergensis</name>
    <name type="common">Marine flagellate</name>
    <dbReference type="NCBI Taxonomy" id="33653"/>
    <lineage>
        <taxon>Eukaryota</taxon>
        <taxon>Sar</taxon>
        <taxon>Stramenopiles</taxon>
        <taxon>Bigyra</taxon>
        <taxon>Opalozoa</taxon>
        <taxon>Bicosoecida</taxon>
        <taxon>Cafeteriaceae</taxon>
        <taxon>Cafeteria</taxon>
    </lineage>
</organism>
<feature type="region of interest" description="Disordered" evidence="4">
    <location>
        <begin position="318"/>
        <end position="352"/>
    </location>
</feature>
<feature type="coiled-coil region" evidence="3">
    <location>
        <begin position="117"/>
        <end position="151"/>
    </location>
</feature>
<gene>
    <name evidence="6" type="ORF">FNF29_01280</name>
</gene>
<dbReference type="SMART" id="SM00322">
    <property type="entry name" value="KH"/>
    <property type="match status" value="10"/>
</dbReference>
<reference evidence="6 7" key="1">
    <citation type="submission" date="2019-07" db="EMBL/GenBank/DDBJ databases">
        <title>Genomes of Cafeteria roenbergensis.</title>
        <authorList>
            <person name="Fischer M.G."/>
            <person name="Hackl T."/>
            <person name="Roman M."/>
        </authorList>
    </citation>
    <scope>NUCLEOTIDE SEQUENCE [LARGE SCALE GENOMIC DNA]</scope>
    <source>
        <strain evidence="6 7">BVI</strain>
    </source>
</reference>
<feature type="domain" description="K Homology" evidence="5">
    <location>
        <begin position="847"/>
        <end position="914"/>
    </location>
</feature>
<feature type="domain" description="K Homology" evidence="5">
    <location>
        <begin position="1391"/>
        <end position="1472"/>
    </location>
</feature>
<feature type="region of interest" description="Disordered" evidence="4">
    <location>
        <begin position="1621"/>
        <end position="1872"/>
    </location>
</feature>
<keyword evidence="2" id="KW-0694">RNA-binding</keyword>
<feature type="domain" description="K Homology" evidence="5">
    <location>
        <begin position="728"/>
        <end position="846"/>
    </location>
</feature>
<keyword evidence="3" id="KW-0175">Coiled coil</keyword>
<feature type="domain" description="K Homology" evidence="5">
    <location>
        <begin position="917"/>
        <end position="983"/>
    </location>
</feature>
<evidence type="ECO:0000256" key="4">
    <source>
        <dbReference type="SAM" id="MobiDB-lite"/>
    </source>
</evidence>
<feature type="compositionally biased region" description="Acidic residues" evidence="4">
    <location>
        <begin position="1260"/>
        <end position="1270"/>
    </location>
</feature>
<feature type="domain" description="K Homology" evidence="5">
    <location>
        <begin position="369"/>
        <end position="451"/>
    </location>
</feature>
<feature type="compositionally biased region" description="Acidic residues" evidence="4">
    <location>
        <begin position="515"/>
        <end position="536"/>
    </location>
</feature>
<feature type="region of interest" description="Disordered" evidence="4">
    <location>
        <begin position="1892"/>
        <end position="1930"/>
    </location>
</feature>
<dbReference type="InterPro" id="IPR004087">
    <property type="entry name" value="KH_dom"/>
</dbReference>
<feature type="compositionally biased region" description="Pro residues" evidence="4">
    <location>
        <begin position="1804"/>
        <end position="1813"/>
    </location>
</feature>
<dbReference type="InterPro" id="IPR036612">
    <property type="entry name" value="KH_dom_type_1_sf"/>
</dbReference>
<feature type="domain" description="K Homology" evidence="5">
    <location>
        <begin position="1057"/>
        <end position="1164"/>
    </location>
</feature>
<feature type="region of interest" description="Disordered" evidence="4">
    <location>
        <begin position="1097"/>
        <end position="1139"/>
    </location>
</feature>
<feature type="compositionally biased region" description="Basic and acidic residues" evidence="4">
    <location>
        <begin position="626"/>
        <end position="641"/>
    </location>
</feature>
<dbReference type="GO" id="GO:0003723">
    <property type="term" value="F:RNA binding"/>
    <property type="evidence" value="ECO:0007669"/>
    <property type="project" value="UniProtKB-UniRule"/>
</dbReference>
<comment type="caution">
    <text evidence="6">The sequence shown here is derived from an EMBL/GenBank/DDBJ whole genome shotgun (WGS) entry which is preliminary data.</text>
</comment>
<feature type="compositionally biased region" description="Basic and acidic residues" evidence="4">
    <location>
        <begin position="1758"/>
        <end position="1778"/>
    </location>
</feature>
<feature type="compositionally biased region" description="Low complexity" evidence="4">
    <location>
        <begin position="1894"/>
        <end position="1930"/>
    </location>
</feature>
<feature type="domain" description="K Homology" evidence="5">
    <location>
        <begin position="985"/>
        <end position="1054"/>
    </location>
</feature>
<evidence type="ECO:0000256" key="1">
    <source>
        <dbReference type="ARBA" id="ARBA00022737"/>
    </source>
</evidence>
<feature type="compositionally biased region" description="Basic and acidic residues" evidence="4">
    <location>
        <begin position="1708"/>
        <end position="1720"/>
    </location>
</feature>
<feature type="compositionally biased region" description="Low complexity" evidence="4">
    <location>
        <begin position="318"/>
        <end position="348"/>
    </location>
</feature>
<feature type="domain" description="K Homology" evidence="5">
    <location>
        <begin position="182"/>
        <end position="279"/>
    </location>
</feature>
<name>A0A5A8CUK1_CAFRO</name>
<dbReference type="PANTHER" id="PTHR10288">
    <property type="entry name" value="KH DOMAIN CONTAINING RNA BINDING PROTEIN"/>
    <property type="match status" value="1"/>
</dbReference>